<feature type="non-terminal residue" evidence="2">
    <location>
        <position position="486"/>
    </location>
</feature>
<gene>
    <name evidence="2" type="ORF">AVDCRST_MAG27-2399</name>
</gene>
<proteinExistence type="predicted"/>
<feature type="region of interest" description="Disordered" evidence="1">
    <location>
        <begin position="377"/>
        <end position="396"/>
    </location>
</feature>
<feature type="compositionally biased region" description="Gly residues" evidence="1">
    <location>
        <begin position="45"/>
        <end position="77"/>
    </location>
</feature>
<sequence>CRGCRRRPGEGGGAGGRGPGGGAARRPGDAARGPRRAVLRPGYAGAAGAGAGGGAAAAGGGAAGGHGPGGRPAGRGDAGLLPGDGESLRPRRPRRHAGAGPAGGAAERPGGAGHRHAARRARGRDLAPGDEHGRWAGTVRLARARPAERVVRLGDGFRLAGCARRATERDHQPRHCRQRQARLRREHAAALRHQPDQRQCRGLGDEHGLRRRRVGRLYARRLAAGGCRHDAARLPYDEPGRRRRAGAGRHRHPSPAPHGGAAGDHRQPALLVGCARPGPGAVLGRRDALRRPRAGRGSGRTRLHLRGWRLCRLRGRPGGAEHPDGGGARPRLSDHPRGGYGADGGRRPRLLRLRQEPALLHLWAGRLLQPAELHGDQLPRRLPQQDRRLQLPRRRDDRLRELARERQRPLSEQPGHAGARGGAVADGPDGLGALSRAVDERADRRAAGRCGLRDHAAPQPRRRLPLRQGRQFRRDAHPVAAEQPVL</sequence>
<feature type="compositionally biased region" description="Basic residues" evidence="1">
    <location>
        <begin position="241"/>
        <end position="253"/>
    </location>
</feature>
<protein>
    <submittedName>
        <fullName evidence="2">Cellulose synthase operon protein C</fullName>
    </submittedName>
</protein>
<feature type="region of interest" description="Disordered" evidence="1">
    <location>
        <begin position="1"/>
        <end position="132"/>
    </location>
</feature>
<feature type="non-terminal residue" evidence="2">
    <location>
        <position position="1"/>
    </location>
</feature>
<reference evidence="2" key="1">
    <citation type="submission" date="2020-02" db="EMBL/GenBank/DDBJ databases">
        <authorList>
            <person name="Meier V. D."/>
        </authorList>
    </citation>
    <scope>NUCLEOTIDE SEQUENCE</scope>
    <source>
        <strain evidence="2">AVDCRST_MAG27</strain>
    </source>
</reference>
<name>A0A6J4IRF1_9PROT</name>
<feature type="region of interest" description="Disordered" evidence="1">
    <location>
        <begin position="314"/>
        <end position="349"/>
    </location>
</feature>
<feature type="compositionally biased region" description="Gly residues" evidence="1">
    <location>
        <begin position="10"/>
        <end position="23"/>
    </location>
</feature>
<feature type="compositionally biased region" description="Basic residues" evidence="1">
    <location>
        <begin position="113"/>
        <end position="122"/>
    </location>
</feature>
<feature type="compositionally biased region" description="Basic and acidic residues" evidence="1">
    <location>
        <begin position="123"/>
        <end position="132"/>
    </location>
</feature>
<dbReference type="EMBL" id="CADCTD010000099">
    <property type="protein sequence ID" value="CAA9257883.1"/>
    <property type="molecule type" value="Genomic_DNA"/>
</dbReference>
<organism evidence="2">
    <name type="scientific">uncultured Craurococcus sp</name>
    <dbReference type="NCBI Taxonomy" id="1135998"/>
    <lineage>
        <taxon>Bacteria</taxon>
        <taxon>Pseudomonadati</taxon>
        <taxon>Pseudomonadota</taxon>
        <taxon>Alphaproteobacteria</taxon>
        <taxon>Acetobacterales</taxon>
        <taxon>Acetobacteraceae</taxon>
        <taxon>Craurococcus</taxon>
        <taxon>environmental samples</taxon>
    </lineage>
</organism>
<feature type="compositionally biased region" description="Basic and acidic residues" evidence="1">
    <location>
        <begin position="437"/>
        <end position="456"/>
    </location>
</feature>
<dbReference type="AlphaFoldDB" id="A0A6J4IRF1"/>
<evidence type="ECO:0000256" key="1">
    <source>
        <dbReference type="SAM" id="MobiDB-lite"/>
    </source>
</evidence>
<evidence type="ECO:0000313" key="2">
    <source>
        <dbReference type="EMBL" id="CAA9257883.1"/>
    </source>
</evidence>
<feature type="region of interest" description="Disordered" evidence="1">
    <location>
        <begin position="404"/>
        <end position="486"/>
    </location>
</feature>
<feature type="compositionally biased region" description="Basic and acidic residues" evidence="1">
    <location>
        <begin position="231"/>
        <end position="240"/>
    </location>
</feature>
<feature type="region of interest" description="Disordered" evidence="1">
    <location>
        <begin position="231"/>
        <end position="265"/>
    </location>
</feature>
<accession>A0A6J4IRF1</accession>